<gene>
    <name evidence="1" type="ORF">MNBD_PLANCTO03-450</name>
</gene>
<keyword evidence="1" id="KW-0808">Transferase</keyword>
<accession>A0A3B1DL36</accession>
<sequence length="280" mass="30814">MDLRSRVEHALGHPVTSTHPLSGGCVADVVQAELAGGGMVVVKHGGTTYETEAVMLRALQERSGVPVPEVLHAEPDLLILEHIKHDGQLNEAVERDAADLLAELHGVAGEHFGFSQDTLIGPLVQPCPPAVSWVEFFGEYRLRHFGSRAHAQGAITSACWQRLQKLVDRLGDFLDEPEHPSLIHGDIWSGNVLCLGGRVAAFIDPATHYAHPEVELAFTTLFSTFGRAFFARYTQHRPIRPGFFEVRRGLYNLYPLLVHAILFGGGYGKQVEHGVEKLIR</sequence>
<dbReference type="InterPro" id="IPR011009">
    <property type="entry name" value="Kinase-like_dom_sf"/>
</dbReference>
<dbReference type="PIRSF" id="PIRSF006221">
    <property type="entry name" value="Ketosamine-3-kinase"/>
    <property type="match status" value="1"/>
</dbReference>
<reference evidence="1" key="1">
    <citation type="submission" date="2018-06" db="EMBL/GenBank/DDBJ databases">
        <authorList>
            <person name="Zhirakovskaya E."/>
        </authorList>
    </citation>
    <scope>NUCLEOTIDE SEQUENCE</scope>
</reference>
<evidence type="ECO:0000313" key="1">
    <source>
        <dbReference type="EMBL" id="VAX39631.1"/>
    </source>
</evidence>
<dbReference type="PANTHER" id="PTHR12149:SF8">
    <property type="entry name" value="PROTEIN-RIBULOSAMINE 3-KINASE"/>
    <property type="match status" value="1"/>
</dbReference>
<dbReference type="PROSITE" id="PS51257">
    <property type="entry name" value="PROKAR_LIPOPROTEIN"/>
    <property type="match status" value="1"/>
</dbReference>
<dbReference type="Gene3D" id="3.30.200.20">
    <property type="entry name" value="Phosphorylase Kinase, domain 1"/>
    <property type="match status" value="1"/>
</dbReference>
<dbReference type="GO" id="GO:0016301">
    <property type="term" value="F:kinase activity"/>
    <property type="evidence" value="ECO:0007669"/>
    <property type="project" value="UniProtKB-KW"/>
</dbReference>
<dbReference type="EMBL" id="UOGK01000270">
    <property type="protein sequence ID" value="VAX39631.1"/>
    <property type="molecule type" value="Genomic_DNA"/>
</dbReference>
<dbReference type="SUPFAM" id="SSF56112">
    <property type="entry name" value="Protein kinase-like (PK-like)"/>
    <property type="match status" value="1"/>
</dbReference>
<dbReference type="PANTHER" id="PTHR12149">
    <property type="entry name" value="FRUCTOSAMINE 3 KINASE-RELATED PROTEIN"/>
    <property type="match status" value="1"/>
</dbReference>
<dbReference type="InterPro" id="IPR016477">
    <property type="entry name" value="Fructo-/Ketosamine-3-kinase"/>
</dbReference>
<dbReference type="Gene3D" id="3.90.1200.10">
    <property type="match status" value="1"/>
</dbReference>
<protein>
    <submittedName>
        <fullName evidence="1">Ribulosamine/erythrulosamine 3-kinase potentially involved in protein deglycation</fullName>
    </submittedName>
</protein>
<dbReference type="Pfam" id="PF03881">
    <property type="entry name" value="Fructosamin_kin"/>
    <property type="match status" value="1"/>
</dbReference>
<proteinExistence type="predicted"/>
<organism evidence="1">
    <name type="scientific">hydrothermal vent metagenome</name>
    <dbReference type="NCBI Taxonomy" id="652676"/>
    <lineage>
        <taxon>unclassified sequences</taxon>
        <taxon>metagenomes</taxon>
        <taxon>ecological metagenomes</taxon>
    </lineage>
</organism>
<keyword evidence="1" id="KW-0418">Kinase</keyword>
<dbReference type="AlphaFoldDB" id="A0A3B1DL36"/>
<name>A0A3B1DL36_9ZZZZ</name>